<sequence>MQPAADMALSSGPLSIGPVSVGIDIGTSGARAVAMRPDLSIAARSAVPLDRFGQNARDPSVWWSAVGAALTELLSGIDRAAVRSIAVDGTSGTLLPVDGAGRPLTEPLMYNDKVDDDTILAMIAREAPAASAARGATSGLAKALLFQRLSGVAAVLHQADWIAAQFSGRFDISDENNALKTGYDVEARRWPDWIAATGMRMEFLPNVVRPGDVTGRLTASAADRFGLARDVAVVAGTTDGCASFLATGAAAVGDGVTALGSSLTLKILSDRPISAPQFGIYSHRLGDAYLAGGASNSGGKVLAQHFSLGRIIELSAAIDPMTETGLDYYPLPAVGERFPIADPALPPRLTPRSADDADYLKAMFEGIAEIEALGYRRLAELGAPRLLSVRSVGGGAANPAWTAIRQRKLGVGFLPALSDEAAAGTARLALMGAIAAGLL</sequence>
<evidence type="ECO:0000256" key="2">
    <source>
        <dbReference type="ARBA" id="ARBA00022679"/>
    </source>
</evidence>
<evidence type="ECO:0000313" key="6">
    <source>
        <dbReference type="Proteomes" id="UP001153050"/>
    </source>
</evidence>
<evidence type="ECO:0000256" key="1">
    <source>
        <dbReference type="ARBA" id="ARBA00009156"/>
    </source>
</evidence>
<protein>
    <submittedName>
        <fullName evidence="5">D-ribulose kinase</fullName>
        <ecNumber evidence="5">2.7.1.47</ecNumber>
    </submittedName>
</protein>
<dbReference type="PANTHER" id="PTHR10196:SF80">
    <property type="entry name" value="D-RIBULOSE KINASE"/>
    <property type="match status" value="1"/>
</dbReference>
<evidence type="ECO:0000259" key="4">
    <source>
        <dbReference type="Pfam" id="PF00370"/>
    </source>
</evidence>
<evidence type="ECO:0000256" key="3">
    <source>
        <dbReference type="ARBA" id="ARBA00022777"/>
    </source>
</evidence>
<dbReference type="InterPro" id="IPR018484">
    <property type="entry name" value="FGGY_N"/>
</dbReference>
<dbReference type="CDD" id="cd07783">
    <property type="entry name" value="ASKHA_NBD_FGGY_SePSK_AtXK1-like"/>
    <property type="match status" value="1"/>
</dbReference>
<reference evidence="5 6" key="1">
    <citation type="submission" date="2022-03" db="EMBL/GenBank/DDBJ databases">
        <authorList>
            <person name="Brunel B."/>
        </authorList>
    </citation>
    <scope>NUCLEOTIDE SEQUENCE [LARGE SCALE GENOMIC DNA]</scope>
    <source>
        <strain evidence="5">STM5069sample</strain>
    </source>
</reference>
<keyword evidence="6" id="KW-1185">Reference proteome</keyword>
<comment type="caution">
    <text evidence="5">The sequence shown here is derived from an EMBL/GenBank/DDBJ whole genome shotgun (WGS) entry which is preliminary data.</text>
</comment>
<organism evidence="5 6">
    <name type="scientific">Mesorhizobium escarrei</name>
    <dbReference type="NCBI Taxonomy" id="666018"/>
    <lineage>
        <taxon>Bacteria</taxon>
        <taxon>Pseudomonadati</taxon>
        <taxon>Pseudomonadota</taxon>
        <taxon>Alphaproteobacteria</taxon>
        <taxon>Hyphomicrobiales</taxon>
        <taxon>Phyllobacteriaceae</taxon>
        <taxon>Mesorhizobium</taxon>
    </lineage>
</organism>
<dbReference type="Proteomes" id="UP001153050">
    <property type="component" value="Unassembled WGS sequence"/>
</dbReference>
<keyword evidence="3 5" id="KW-0418">Kinase</keyword>
<gene>
    <name evidence="5" type="primary">PSK</name>
    <name evidence="5" type="ORF">MES5069_470061</name>
</gene>
<dbReference type="Gene3D" id="3.30.420.40">
    <property type="match status" value="2"/>
</dbReference>
<dbReference type="SUPFAM" id="SSF53067">
    <property type="entry name" value="Actin-like ATPase domain"/>
    <property type="match status" value="2"/>
</dbReference>
<dbReference type="EMBL" id="CAKXZT010000143">
    <property type="protein sequence ID" value="CAH2405528.1"/>
    <property type="molecule type" value="Genomic_DNA"/>
</dbReference>
<dbReference type="PANTHER" id="PTHR10196">
    <property type="entry name" value="SUGAR KINASE"/>
    <property type="match status" value="1"/>
</dbReference>
<dbReference type="InterPro" id="IPR043129">
    <property type="entry name" value="ATPase_NBD"/>
</dbReference>
<feature type="domain" description="Carbohydrate kinase FGGY N-terminal" evidence="4">
    <location>
        <begin position="152"/>
        <end position="244"/>
    </location>
</feature>
<evidence type="ECO:0000313" key="5">
    <source>
        <dbReference type="EMBL" id="CAH2405528.1"/>
    </source>
</evidence>
<dbReference type="EC" id="2.7.1.47" evidence="5"/>
<comment type="similarity">
    <text evidence="1">Belongs to the FGGY kinase family.</text>
</comment>
<dbReference type="RefSeq" id="WP_254020425.1">
    <property type="nucleotide sequence ID" value="NZ_CAKXZT010000143.1"/>
</dbReference>
<proteinExistence type="inferred from homology"/>
<keyword evidence="2 5" id="KW-0808">Transferase</keyword>
<dbReference type="Pfam" id="PF00370">
    <property type="entry name" value="FGGY_N"/>
    <property type="match status" value="1"/>
</dbReference>
<accession>A0ABN8KA59</accession>
<name>A0ABN8KA59_9HYPH</name>
<dbReference type="GO" id="GO:0019150">
    <property type="term" value="F:D-ribulokinase activity"/>
    <property type="evidence" value="ECO:0007669"/>
    <property type="project" value="UniProtKB-EC"/>
</dbReference>